<evidence type="ECO:0000313" key="3">
    <source>
        <dbReference type="EMBL" id="KUJ15447.1"/>
    </source>
</evidence>
<accession>A0A194X6L8</accession>
<dbReference type="RefSeq" id="XP_018069802.1">
    <property type="nucleotide sequence ID" value="XM_018205086.1"/>
</dbReference>
<dbReference type="CDD" id="cd12148">
    <property type="entry name" value="fungal_TF_MHR"/>
    <property type="match status" value="1"/>
</dbReference>
<dbReference type="OrthoDB" id="271595at2759"/>
<dbReference type="EMBL" id="KQ947418">
    <property type="protein sequence ID" value="KUJ15447.1"/>
    <property type="molecule type" value="Genomic_DNA"/>
</dbReference>
<dbReference type="PANTHER" id="PTHR31668">
    <property type="entry name" value="GLUCOSE TRANSPORT TRANSCRIPTION REGULATOR RGT1-RELATED-RELATED"/>
    <property type="match status" value="1"/>
</dbReference>
<dbReference type="Pfam" id="PF04082">
    <property type="entry name" value="Fungal_trans"/>
    <property type="match status" value="1"/>
</dbReference>
<evidence type="ECO:0000313" key="4">
    <source>
        <dbReference type="Proteomes" id="UP000070700"/>
    </source>
</evidence>
<dbReference type="PANTHER" id="PTHR31668:SF29">
    <property type="entry name" value="ZN(2)-C6 FUNGAL-TYPE DOMAIN-CONTAINING PROTEIN"/>
    <property type="match status" value="1"/>
</dbReference>
<dbReference type="Proteomes" id="UP000070700">
    <property type="component" value="Unassembled WGS sequence"/>
</dbReference>
<organism evidence="3 4">
    <name type="scientific">Mollisia scopiformis</name>
    <name type="common">Conifer needle endophyte fungus</name>
    <name type="synonym">Phialocephala scopiformis</name>
    <dbReference type="NCBI Taxonomy" id="149040"/>
    <lineage>
        <taxon>Eukaryota</taxon>
        <taxon>Fungi</taxon>
        <taxon>Dikarya</taxon>
        <taxon>Ascomycota</taxon>
        <taxon>Pezizomycotina</taxon>
        <taxon>Leotiomycetes</taxon>
        <taxon>Helotiales</taxon>
        <taxon>Mollisiaceae</taxon>
        <taxon>Mollisia</taxon>
    </lineage>
</organism>
<dbReference type="AlphaFoldDB" id="A0A194X6L8"/>
<keyword evidence="4" id="KW-1185">Reference proteome</keyword>
<protein>
    <submittedName>
        <fullName evidence="3">Fungal-specific transcription factor-like protein</fullName>
    </submittedName>
</protein>
<dbReference type="InterPro" id="IPR007219">
    <property type="entry name" value="XnlR_reg_dom"/>
</dbReference>
<dbReference type="KEGG" id="psco:LY89DRAFT_112791"/>
<evidence type="ECO:0000259" key="2">
    <source>
        <dbReference type="SMART" id="SM00906"/>
    </source>
</evidence>
<dbReference type="InParanoid" id="A0A194X6L8"/>
<feature type="domain" description="Xylanolytic transcriptional activator regulatory" evidence="2">
    <location>
        <begin position="142"/>
        <end position="212"/>
    </location>
</feature>
<reference evidence="3 4" key="1">
    <citation type="submission" date="2015-10" db="EMBL/GenBank/DDBJ databases">
        <title>Full genome of DAOMC 229536 Phialocephala scopiformis, a fungal endophyte of spruce producing the potent anti-insectan compound rugulosin.</title>
        <authorList>
            <consortium name="DOE Joint Genome Institute"/>
            <person name="Walker A.K."/>
            <person name="Frasz S.L."/>
            <person name="Seifert K.A."/>
            <person name="Miller J.D."/>
            <person name="Mondo S.J."/>
            <person name="Labutti K."/>
            <person name="Lipzen A."/>
            <person name="Dockter R."/>
            <person name="Kennedy M."/>
            <person name="Grigoriev I.V."/>
            <person name="Spatafora J.W."/>
        </authorList>
    </citation>
    <scope>NUCLEOTIDE SEQUENCE [LARGE SCALE GENOMIC DNA]</scope>
    <source>
        <strain evidence="3 4">CBS 120377</strain>
    </source>
</reference>
<name>A0A194X6L8_MOLSC</name>
<dbReference type="InterPro" id="IPR050797">
    <property type="entry name" value="Carb_Metab_Trans_Reg"/>
</dbReference>
<sequence>MSDISHQTEESASIFTSDQFRPTSVSYLHLIPTCLDLFLEHIYPIMPLVHFPTLRASLNRPLEMYEKNLLYSLCALTSTHMSGKSILAPGPPSWEAAGRFFLDECISVRQHYDFVEDKSLSAVISSYFVSTAFFELNQNRKSWYYLREALTMGQDLGFHDENSYTGLSPAEALCRRRTFWILYVTERSFAILRHKPLTLQKTPAFPSTLHEYESPEIHSGFMHLVNSYHLLDSSFVDSWNESASVPASTLTYTALQQQLSRPSHATNVPLTDIQKADILVTQQWLRLIIWQSSMRQGLLSSNAADESMTFRYPLQIAHSLLNVISSLPTTSIEVHGMGIFEKIFEIGNTMLDVMQFCGPTMNSEGAYGVVQDPFEVFVKTLSQTPNSQRQYANLLLAKAAEKPEFRRFSDHLMPELHGHADLLPGAGLEGVGLLQPPVTQGRQWRGSIVGEVAEDGSYKVNDDVEVQNQDWGANNASLPGTGAANAIWIPDTVSVSDDGSGSLLVGDGMDGVWMKME</sequence>
<proteinExistence type="predicted"/>
<dbReference type="FunCoup" id="A0A194X6L8">
    <property type="interactions" value="605"/>
</dbReference>
<dbReference type="GO" id="GO:0003677">
    <property type="term" value="F:DNA binding"/>
    <property type="evidence" value="ECO:0007669"/>
    <property type="project" value="InterPro"/>
</dbReference>
<dbReference type="GO" id="GO:0006351">
    <property type="term" value="P:DNA-templated transcription"/>
    <property type="evidence" value="ECO:0007669"/>
    <property type="project" value="InterPro"/>
</dbReference>
<keyword evidence="1" id="KW-0539">Nucleus</keyword>
<dbReference type="SMART" id="SM00906">
    <property type="entry name" value="Fungal_trans"/>
    <property type="match status" value="1"/>
</dbReference>
<gene>
    <name evidence="3" type="ORF">LY89DRAFT_112791</name>
</gene>
<dbReference type="GeneID" id="28814812"/>
<evidence type="ECO:0000256" key="1">
    <source>
        <dbReference type="ARBA" id="ARBA00023242"/>
    </source>
</evidence>
<dbReference type="GO" id="GO:0008270">
    <property type="term" value="F:zinc ion binding"/>
    <property type="evidence" value="ECO:0007669"/>
    <property type="project" value="InterPro"/>
</dbReference>